<dbReference type="Pfam" id="PF00474">
    <property type="entry name" value="SSF"/>
    <property type="match status" value="1"/>
</dbReference>
<evidence type="ECO:0000313" key="14">
    <source>
        <dbReference type="Proteomes" id="UP000694888"/>
    </source>
</evidence>
<evidence type="ECO:0000256" key="3">
    <source>
        <dbReference type="ARBA" id="ARBA00022448"/>
    </source>
</evidence>
<keyword evidence="3" id="KW-0813">Transport</keyword>
<sequence length="571" mass="62786">MASAFSQTEVCRAVCETCPGDKVGELGVVDYILLALVLVVSAGIGIYYIIKEYRMAHKATSEDILMGGRDMAIFPIAMSLMASFMSAITVLGTPTEMYQVNTAYWLAGLSMIPTCIVTNHVFLPFFHKLSFTSAYEYLEVRFSFAVRAWASVMFVVNMLLYMGVVLYAPSLALNAVTDLPLWACILTIGLVCTFYTALPWEQANLKFKKTCRFLSRALALYVSLPLTVILSTLVCLVGLVIFAAYSKCDPYLLDIVRARDQLLPLLVMDKLTVAPGLAGLFVACLFSASLRYVLKELGGLTGGAVVIGLGFLFSQLGQTVLQIMLSIFGMVGGPLLGLFICGIFFPYIEAKGALWGFLTSSFISFWMGIGATVVLPVPEVSGVSLSSCRNRDILDMKCRFGNVTDEFLAGLMNATTTTTAAAGVTMTTTTTTTMQGNTSSHPEPEYNGTDLWIYHVSYLWYALAAVVVHIVASHIISIGYSCYKRANGPEDVKGNLIHSMVDRVCCYWSLSCQRIDRTEEKEENFELQERHEPDPISTITNGDDMRKGRGQEAYTNHSYVTDYTDTPTTRM</sequence>
<comment type="subcellular location">
    <subcellularLocation>
        <location evidence="1">Cell membrane</location>
        <topology evidence="1">Multi-pass membrane protein</topology>
    </subcellularLocation>
</comment>
<keyword evidence="14" id="KW-1185">Reference proteome</keyword>
<evidence type="ECO:0000256" key="6">
    <source>
        <dbReference type="ARBA" id="ARBA00022989"/>
    </source>
</evidence>
<evidence type="ECO:0000256" key="9">
    <source>
        <dbReference type="ARBA" id="ARBA00023136"/>
    </source>
</evidence>
<feature type="transmembrane region" description="Helical" evidence="13">
    <location>
        <begin position="179"/>
        <end position="198"/>
    </location>
</feature>
<proteinExistence type="inferred from homology"/>
<evidence type="ECO:0000256" key="4">
    <source>
        <dbReference type="ARBA" id="ARBA00022475"/>
    </source>
</evidence>
<evidence type="ECO:0000256" key="12">
    <source>
        <dbReference type="SAM" id="MobiDB-lite"/>
    </source>
</evidence>
<keyword evidence="10" id="KW-0739">Sodium transport</keyword>
<feature type="transmembrane region" description="Helical" evidence="13">
    <location>
        <begin position="144"/>
        <end position="167"/>
    </location>
</feature>
<evidence type="ECO:0000256" key="5">
    <source>
        <dbReference type="ARBA" id="ARBA00022692"/>
    </source>
</evidence>
<dbReference type="RefSeq" id="XP_005103250.1">
    <property type="nucleotide sequence ID" value="XM_005103193.3"/>
</dbReference>
<dbReference type="PANTHER" id="PTHR42985">
    <property type="entry name" value="SODIUM-COUPLED MONOCARBOXYLATE TRANSPORTER"/>
    <property type="match status" value="1"/>
</dbReference>
<dbReference type="GeneID" id="101852256"/>
<feature type="transmembrane region" description="Helical" evidence="13">
    <location>
        <begin position="218"/>
        <end position="245"/>
    </location>
</feature>
<feature type="transmembrane region" description="Helical" evidence="13">
    <location>
        <begin position="323"/>
        <end position="347"/>
    </location>
</feature>
<feature type="region of interest" description="Disordered" evidence="12">
    <location>
        <begin position="520"/>
        <end position="548"/>
    </location>
</feature>
<keyword evidence="9 13" id="KW-0472">Membrane</keyword>
<evidence type="ECO:0000256" key="13">
    <source>
        <dbReference type="SAM" id="Phobius"/>
    </source>
</evidence>
<evidence type="ECO:0000256" key="2">
    <source>
        <dbReference type="ARBA" id="ARBA00006434"/>
    </source>
</evidence>
<dbReference type="Gene3D" id="1.20.1730.10">
    <property type="entry name" value="Sodium/glucose cotransporter"/>
    <property type="match status" value="2"/>
</dbReference>
<accession>A0ABM0JWM5</accession>
<feature type="transmembrane region" description="Helical" evidence="13">
    <location>
        <begin position="31"/>
        <end position="50"/>
    </location>
</feature>
<evidence type="ECO:0000313" key="15">
    <source>
        <dbReference type="RefSeq" id="XP_005103250.1"/>
    </source>
</evidence>
<name>A0ABM0JWM5_APLCA</name>
<evidence type="ECO:0000256" key="10">
    <source>
        <dbReference type="ARBA" id="ARBA00023201"/>
    </source>
</evidence>
<feature type="transmembrane region" description="Helical" evidence="13">
    <location>
        <begin position="103"/>
        <end position="123"/>
    </location>
</feature>
<feature type="transmembrane region" description="Helical" evidence="13">
    <location>
        <begin position="354"/>
        <end position="377"/>
    </location>
</feature>
<organism evidence="14 15">
    <name type="scientific">Aplysia californica</name>
    <name type="common">California sea hare</name>
    <dbReference type="NCBI Taxonomy" id="6500"/>
    <lineage>
        <taxon>Eukaryota</taxon>
        <taxon>Metazoa</taxon>
        <taxon>Spiralia</taxon>
        <taxon>Lophotrochozoa</taxon>
        <taxon>Mollusca</taxon>
        <taxon>Gastropoda</taxon>
        <taxon>Heterobranchia</taxon>
        <taxon>Euthyneura</taxon>
        <taxon>Tectipleura</taxon>
        <taxon>Aplysiida</taxon>
        <taxon>Aplysioidea</taxon>
        <taxon>Aplysiidae</taxon>
        <taxon>Aplysia</taxon>
    </lineage>
</organism>
<dbReference type="InterPro" id="IPR051163">
    <property type="entry name" value="Sodium:Solute_Symporter_SSF"/>
</dbReference>
<keyword evidence="5 13" id="KW-0812">Transmembrane</keyword>
<protein>
    <submittedName>
        <fullName evidence="15">Sodium-coupled monocarboxylate transporter 1</fullName>
    </submittedName>
</protein>
<evidence type="ECO:0000256" key="8">
    <source>
        <dbReference type="ARBA" id="ARBA00023065"/>
    </source>
</evidence>
<comment type="similarity">
    <text evidence="2 11">Belongs to the sodium:solute symporter (SSF) (TC 2.A.21) family.</text>
</comment>
<keyword evidence="4" id="KW-1003">Cell membrane</keyword>
<evidence type="ECO:0000256" key="11">
    <source>
        <dbReference type="RuleBase" id="RU362091"/>
    </source>
</evidence>
<feature type="transmembrane region" description="Helical" evidence="13">
    <location>
        <begin position="297"/>
        <end position="317"/>
    </location>
</feature>
<evidence type="ECO:0000256" key="1">
    <source>
        <dbReference type="ARBA" id="ARBA00004651"/>
    </source>
</evidence>
<dbReference type="InterPro" id="IPR001734">
    <property type="entry name" value="Na/solute_symporter"/>
</dbReference>
<feature type="transmembrane region" description="Helical" evidence="13">
    <location>
        <begin position="458"/>
        <end position="483"/>
    </location>
</feature>
<dbReference type="PROSITE" id="PS50283">
    <property type="entry name" value="NA_SOLUT_SYMP_3"/>
    <property type="match status" value="1"/>
</dbReference>
<keyword evidence="6 13" id="KW-1133">Transmembrane helix</keyword>
<evidence type="ECO:0000256" key="7">
    <source>
        <dbReference type="ARBA" id="ARBA00023053"/>
    </source>
</evidence>
<reference evidence="15" key="1">
    <citation type="submission" date="2025-08" db="UniProtKB">
        <authorList>
            <consortium name="RefSeq"/>
        </authorList>
    </citation>
    <scope>IDENTIFICATION</scope>
</reference>
<gene>
    <name evidence="15" type="primary">LOC101852256</name>
</gene>
<dbReference type="InterPro" id="IPR038377">
    <property type="entry name" value="Na/Glc_symporter_sf"/>
</dbReference>
<dbReference type="Proteomes" id="UP000694888">
    <property type="component" value="Unplaced"/>
</dbReference>
<feature type="transmembrane region" description="Helical" evidence="13">
    <location>
        <begin position="71"/>
        <end position="91"/>
    </location>
</feature>
<dbReference type="PANTHER" id="PTHR42985:SF40">
    <property type="entry name" value="LD47995P-RELATED"/>
    <property type="match status" value="1"/>
</dbReference>
<feature type="transmembrane region" description="Helical" evidence="13">
    <location>
        <begin position="271"/>
        <end position="290"/>
    </location>
</feature>
<keyword evidence="7" id="KW-0915">Sodium</keyword>
<keyword evidence="8" id="KW-0406">Ion transport</keyword>